<dbReference type="PANTHER" id="PTHR46312:SF2">
    <property type="entry name" value="NUCLEOTIDE-BINDING OLIGOMERIZATION DOMAIN-CONTAINING PROTEIN 2-LIKE"/>
    <property type="match status" value="1"/>
</dbReference>
<organism evidence="2 3">
    <name type="scientific">Phaedon cochleariae</name>
    <name type="common">Mustard beetle</name>
    <dbReference type="NCBI Taxonomy" id="80249"/>
    <lineage>
        <taxon>Eukaryota</taxon>
        <taxon>Metazoa</taxon>
        <taxon>Ecdysozoa</taxon>
        <taxon>Arthropoda</taxon>
        <taxon>Hexapoda</taxon>
        <taxon>Insecta</taxon>
        <taxon>Pterygota</taxon>
        <taxon>Neoptera</taxon>
        <taxon>Endopterygota</taxon>
        <taxon>Coleoptera</taxon>
        <taxon>Polyphaga</taxon>
        <taxon>Cucujiformia</taxon>
        <taxon>Chrysomeloidea</taxon>
        <taxon>Chrysomelidae</taxon>
        <taxon>Chrysomelinae</taxon>
        <taxon>Chrysomelini</taxon>
        <taxon>Phaedon</taxon>
    </lineage>
</organism>
<evidence type="ECO:0000313" key="3">
    <source>
        <dbReference type="Proteomes" id="UP001153737"/>
    </source>
</evidence>
<dbReference type="SUPFAM" id="SSF52540">
    <property type="entry name" value="P-loop containing nucleoside triphosphate hydrolases"/>
    <property type="match status" value="2"/>
</dbReference>
<dbReference type="InterPro" id="IPR027417">
    <property type="entry name" value="P-loop_NTPase"/>
</dbReference>
<accession>A0A9N9SFL4</accession>
<dbReference type="SUPFAM" id="SSF48403">
    <property type="entry name" value="Ankyrin repeat"/>
    <property type="match status" value="1"/>
</dbReference>
<dbReference type="EMBL" id="OU896722">
    <property type="protein sequence ID" value="CAG9817842.1"/>
    <property type="molecule type" value="Genomic_DNA"/>
</dbReference>
<dbReference type="Gene3D" id="1.25.40.20">
    <property type="entry name" value="Ankyrin repeat-containing domain"/>
    <property type="match status" value="1"/>
</dbReference>
<feature type="repeat" description="ANK" evidence="1">
    <location>
        <begin position="1605"/>
        <end position="1637"/>
    </location>
</feature>
<keyword evidence="3" id="KW-1185">Reference proteome</keyword>
<evidence type="ECO:0000256" key="1">
    <source>
        <dbReference type="PROSITE-ProRule" id="PRU00023"/>
    </source>
</evidence>
<sequence length="1717" mass="199170">MLPIVVCWACPCTVHKMQERSGTDYQLKVFGLIALEAISLQDEKWELSTENENAGKFDDVVFESGDGGIDILIQCKHKKGMKESKALVLDWKTLLPEYYNSYKMKICKSFKRKLLMILCSNIGPSDGDFLEPKKIAIVPGTNKSYQFKSSKIQEIQKILNAFDDHSLKFCEEFRFLHIDDSAIEDGIENKVEEAQKIFGLRFSKLHFKEKIDELLQGKLQKERRIKKSHVIAFLYDSRSQDYLEKLDSFEIDFKELYAFGGNQIINIVSNYHFLNILKIHRSLLRVHSPSKNDQLYKKDQLLFIDPSVGSEILDKIIASFELPVYCILVVSLRNSDQFRIIQSRINDILNRQQYKKVIILSEVPIQDDVIQDEIKFTDLIEACQTALLSKAVNFQGKDLPIKELMINSLNNIDFIIDQATIINLINDENITIGTAIRDLGAIENYYIERKFQTEIKVQDEKTKIEEKTKIIKHRKKEFTEQDVCNFVGQHGKFVLISDGAGKGKTTVLTKLGYLIKKIYPSSFLIRIDLNMFTSIFKEFQTASKKSINLEEILQSKDKNYFKNSLEQNIFSNTKNIILMVDAVDEISPDYTSLVNNFMLQTSERKNISKIFVTTRPHLTKDLESFLKTRSYRLLPYSELEQTDFLMKYWKQNLIIDDDEKLTKCEIYAETLISKLGNSIGYTSWNFIGIPLQTRMIAEIFQGSDDKKYQWVCCKDFLLSENKTLELPDKINITELYDMFVEKKRDIFIGDKCDTQGNVILKEAVLKQYEDAKNEHQKLAARLLLNDHQYSLMNVSRTVNNISKETIIKMGMLQEIGDELLFVHQTFAEYFLAKAMWVQLKEIAERNKFVIFLLKDLFIDTKFEMIRAFLEGILTNEYSQIPMRVFEICGSTFDSITWDHYNKMNILDVIKFTDLTEACQTALLSNEVNFQGKDLPIKELVNNSLNNIDFIIAQNTIIDLIYGKNIEIGTAIRDLGEIEQYYIERKFETEIKVPDEKNKTEEKKEIIKHKKKGFTEQDVCNFVGQPGKFVLISDRAGMGKTTILTKLGCLIKETYPSSFLIRVDLNEFTSIFKEFRKASKQSMNLEEILQSKDKNYFKNSLEQNVFSNTKNIILMVDAVDEISPDYTSLVNNFMLQTSERTNISKIFVTTRPHLTRNLESFLKTESYQLLPYSNLEQTDFLMKYWKKNLTIDDNEKLTKCEIYAKTLISKLEDSIGNTSWNFIGIPLQTRMIAEIFQGSDDKKYQWVCCKDFLLSENETLELPDEINITELYDMFVEKKKDIFIEDKCDTQGNVKAKEIISKNYEDYINEHQKLAAGLLLNDHQYSLMNVSKYVNNSSKETIIGMGMLQEIGDELLFVHQTFAEYFLAKAMWVQLKEIEKCNEFLIFLLEDVFTKWTYEKIRAFFEGILTNEYSQIPMKVFEICGFTFDSITWDVYKNINILAREGRKNIVKLILEKRRSGTDYQLKVFGLIALQAISLQDEKWELSTENENAGKFDDVVFESGDGGIDILIQCKHKKLKSEGKKKSKDPVLDWKTLLPEYYNSYKMKISERRKIELVKYLVSRGATINVADKKGYTPFHLSVKENSTELFSYFIENGADVKTKAEGGTPLHCAVKNQNFEMVQELTRWGVNIHERNYYEETALHLAANVGNVNILKHLLEVGARVNHLLEVGARVNVLEKKTKKIKVIHLVDVVLISRIGLVKHLFIGQHLRVIWIV</sequence>
<dbReference type="SMART" id="SM00248">
    <property type="entry name" value="ANK"/>
    <property type="match status" value="4"/>
</dbReference>
<dbReference type="OrthoDB" id="6747958at2759"/>
<dbReference type="Pfam" id="PF12796">
    <property type="entry name" value="Ank_2"/>
    <property type="match status" value="1"/>
</dbReference>
<dbReference type="PROSITE" id="PS50088">
    <property type="entry name" value="ANK_REPEAT"/>
    <property type="match status" value="3"/>
</dbReference>
<dbReference type="PANTHER" id="PTHR46312">
    <property type="entry name" value="NACHT DOMAIN-CONTAINING PROTEIN"/>
    <property type="match status" value="1"/>
</dbReference>
<dbReference type="InterPro" id="IPR002110">
    <property type="entry name" value="Ankyrin_rpt"/>
</dbReference>
<dbReference type="Proteomes" id="UP001153737">
    <property type="component" value="Chromosome 16"/>
</dbReference>
<dbReference type="Pfam" id="PF00023">
    <property type="entry name" value="Ank"/>
    <property type="match status" value="1"/>
</dbReference>
<reference evidence="2" key="2">
    <citation type="submission" date="2022-10" db="EMBL/GenBank/DDBJ databases">
        <authorList>
            <consortium name="ENA_rothamsted_submissions"/>
            <consortium name="culmorum"/>
            <person name="King R."/>
        </authorList>
    </citation>
    <scope>NUCLEOTIDE SEQUENCE</scope>
</reference>
<dbReference type="InterPro" id="IPR036770">
    <property type="entry name" value="Ankyrin_rpt-contain_sf"/>
</dbReference>
<evidence type="ECO:0000313" key="2">
    <source>
        <dbReference type="EMBL" id="CAG9817842.1"/>
    </source>
</evidence>
<protein>
    <recommendedName>
        <fullName evidence="4">NACHT domain-containing protein</fullName>
    </recommendedName>
</protein>
<proteinExistence type="predicted"/>
<feature type="repeat" description="ANK" evidence="1">
    <location>
        <begin position="1573"/>
        <end position="1605"/>
    </location>
</feature>
<reference evidence="2" key="1">
    <citation type="submission" date="2022-01" db="EMBL/GenBank/DDBJ databases">
        <authorList>
            <person name="King R."/>
        </authorList>
    </citation>
    <scope>NUCLEOTIDE SEQUENCE</scope>
</reference>
<name>A0A9N9SFL4_PHACE</name>
<dbReference type="Gene3D" id="3.40.50.300">
    <property type="entry name" value="P-loop containing nucleotide triphosphate hydrolases"/>
    <property type="match status" value="2"/>
</dbReference>
<gene>
    <name evidence="2" type="ORF">PHAECO_LOCUS5130</name>
</gene>
<keyword evidence="1" id="KW-0040">ANK repeat</keyword>
<evidence type="ECO:0008006" key="4">
    <source>
        <dbReference type="Google" id="ProtNLM"/>
    </source>
</evidence>
<dbReference type="PROSITE" id="PS50297">
    <property type="entry name" value="ANK_REP_REGION"/>
    <property type="match status" value="3"/>
</dbReference>
<feature type="repeat" description="ANK" evidence="1">
    <location>
        <begin position="1638"/>
        <end position="1670"/>
    </location>
</feature>